<evidence type="ECO:0000259" key="4">
    <source>
        <dbReference type="PROSITE" id="PS50932"/>
    </source>
</evidence>
<dbReference type="Pfam" id="PF00356">
    <property type="entry name" value="LacI"/>
    <property type="match status" value="1"/>
</dbReference>
<dbReference type="CDD" id="cd01574">
    <property type="entry name" value="PBP1_LacI"/>
    <property type="match status" value="1"/>
</dbReference>
<protein>
    <submittedName>
        <fullName evidence="5">Transcriptional regulator</fullName>
    </submittedName>
</protein>
<evidence type="ECO:0000256" key="3">
    <source>
        <dbReference type="ARBA" id="ARBA00023163"/>
    </source>
</evidence>
<dbReference type="PANTHER" id="PTHR30146:SF153">
    <property type="entry name" value="LACTOSE OPERON REPRESSOR"/>
    <property type="match status" value="1"/>
</dbReference>
<organism evidence="5 6">
    <name type="scientific">Deinococcus aerius</name>
    <dbReference type="NCBI Taxonomy" id="200253"/>
    <lineage>
        <taxon>Bacteria</taxon>
        <taxon>Thermotogati</taxon>
        <taxon>Deinococcota</taxon>
        <taxon>Deinococci</taxon>
        <taxon>Deinococcales</taxon>
        <taxon>Deinococcaceae</taxon>
        <taxon>Deinococcus</taxon>
    </lineage>
</organism>
<comment type="caution">
    <text evidence="5">The sequence shown here is derived from an EMBL/GenBank/DDBJ whole genome shotgun (WGS) entry which is preliminary data.</text>
</comment>
<dbReference type="InterPro" id="IPR010982">
    <property type="entry name" value="Lambda_DNA-bd_dom_sf"/>
</dbReference>
<evidence type="ECO:0000256" key="2">
    <source>
        <dbReference type="ARBA" id="ARBA00023125"/>
    </source>
</evidence>
<name>A0A2I9D0U1_9DEIO</name>
<dbReference type="AlphaFoldDB" id="A0A2I9D0U1"/>
<dbReference type="InterPro" id="IPR000843">
    <property type="entry name" value="HTH_LacI"/>
</dbReference>
<dbReference type="SUPFAM" id="SSF47413">
    <property type="entry name" value="lambda repressor-like DNA-binding domains"/>
    <property type="match status" value="1"/>
</dbReference>
<dbReference type="SMART" id="SM00354">
    <property type="entry name" value="HTH_LACI"/>
    <property type="match status" value="1"/>
</dbReference>
<dbReference type="EMBL" id="BFAG01000025">
    <property type="protein sequence ID" value="GBF08173.1"/>
    <property type="molecule type" value="Genomic_DNA"/>
</dbReference>
<dbReference type="Proteomes" id="UP000236569">
    <property type="component" value="Unassembled WGS sequence"/>
</dbReference>
<dbReference type="InterPro" id="IPR028082">
    <property type="entry name" value="Peripla_BP_I"/>
</dbReference>
<dbReference type="Gene3D" id="3.40.50.2300">
    <property type="match status" value="2"/>
</dbReference>
<proteinExistence type="predicted"/>
<reference evidence="6" key="1">
    <citation type="submission" date="2018-01" db="EMBL/GenBank/DDBJ databases">
        <title>Draft Genome Sequence of the Radioresistant Bacterium Deinococcus aerius TR0125, Isolated from the Higher Atmosphere above Japan.</title>
        <authorList>
            <person name="Satoh K."/>
            <person name="Arai H."/>
            <person name="Sanzen T."/>
            <person name="Kawaguchi Y."/>
            <person name="Hayashi H."/>
            <person name="Yokobori S."/>
            <person name="Yamagishi A."/>
            <person name="Oono Y."/>
            <person name="Narumi I."/>
        </authorList>
    </citation>
    <scope>NUCLEOTIDE SEQUENCE [LARGE SCALE GENOMIC DNA]</scope>
    <source>
        <strain evidence="6">TR0125</strain>
    </source>
</reference>
<dbReference type="PRINTS" id="PR00036">
    <property type="entry name" value="HTHLACI"/>
</dbReference>
<sequence>MNIGGKAATLADVAALAGVSQQTVSRVVNNQGPVAARTRVRVMEAVGQLNYVPNRLAQGLARQRSQSIGFATNDISLHAPSQLTSAIEGAARSAGLSLIVSIVPGYGLGNVTQAVRALKERQVDGVLINASLSSADAEEVARRFSDVPCVFMDVPPGAAVNAALLDQYHGAVLAARHLVELGHTRIACIHAPEGAVAEHSRMQGWQDVLREHGLVLVAQEEGDWSPASGYRAAVALLASGLSFTGLLVGNDQMAVGVLRALWERGLNVPGDISVIGYDDTAESALLIPPLTTVRQDFPVLGRRAFGHLGALLDDHDPQTTTLTRPELVVRASTAPPRSGEHVRLQEALQLLQRHVREGPGHPPLAQQERPGER</sequence>
<dbReference type="InterPro" id="IPR046335">
    <property type="entry name" value="LacI/GalR-like_sensor"/>
</dbReference>
<keyword evidence="3" id="KW-0804">Transcription</keyword>
<evidence type="ECO:0000313" key="5">
    <source>
        <dbReference type="EMBL" id="GBF08173.1"/>
    </source>
</evidence>
<keyword evidence="6" id="KW-1185">Reference proteome</keyword>
<dbReference type="Gene3D" id="1.10.260.40">
    <property type="entry name" value="lambda repressor-like DNA-binding domains"/>
    <property type="match status" value="1"/>
</dbReference>
<accession>A0A2I9D0U1</accession>
<dbReference type="NCBIfam" id="NF007075">
    <property type="entry name" value="PRK09526.1"/>
    <property type="match status" value="1"/>
</dbReference>
<dbReference type="Pfam" id="PF13377">
    <property type="entry name" value="Peripla_BP_3"/>
    <property type="match status" value="1"/>
</dbReference>
<gene>
    <name evidence="5" type="ORF">DAERI_250008</name>
</gene>
<evidence type="ECO:0000313" key="6">
    <source>
        <dbReference type="Proteomes" id="UP000236569"/>
    </source>
</evidence>
<dbReference type="PANTHER" id="PTHR30146">
    <property type="entry name" value="LACI-RELATED TRANSCRIPTIONAL REPRESSOR"/>
    <property type="match status" value="1"/>
</dbReference>
<dbReference type="GO" id="GO:0003700">
    <property type="term" value="F:DNA-binding transcription factor activity"/>
    <property type="evidence" value="ECO:0007669"/>
    <property type="project" value="TreeGrafter"/>
</dbReference>
<dbReference type="SUPFAM" id="SSF53822">
    <property type="entry name" value="Periplasmic binding protein-like I"/>
    <property type="match status" value="1"/>
</dbReference>
<evidence type="ECO:0000256" key="1">
    <source>
        <dbReference type="ARBA" id="ARBA00023015"/>
    </source>
</evidence>
<dbReference type="RefSeq" id="WP_165794327.1">
    <property type="nucleotide sequence ID" value="NZ_BFAG01000025.1"/>
</dbReference>
<dbReference type="PROSITE" id="PS50932">
    <property type="entry name" value="HTH_LACI_2"/>
    <property type="match status" value="1"/>
</dbReference>
<feature type="domain" description="HTH lacI-type" evidence="4">
    <location>
        <begin position="8"/>
        <end position="62"/>
    </location>
</feature>
<dbReference type="CDD" id="cd01392">
    <property type="entry name" value="HTH_LacI"/>
    <property type="match status" value="1"/>
</dbReference>
<keyword evidence="1" id="KW-0805">Transcription regulation</keyword>
<dbReference type="GO" id="GO:0000976">
    <property type="term" value="F:transcription cis-regulatory region binding"/>
    <property type="evidence" value="ECO:0007669"/>
    <property type="project" value="TreeGrafter"/>
</dbReference>
<dbReference type="PROSITE" id="PS00356">
    <property type="entry name" value="HTH_LACI_1"/>
    <property type="match status" value="1"/>
</dbReference>
<keyword evidence="2" id="KW-0238">DNA-binding</keyword>